<dbReference type="Pfam" id="PF00501">
    <property type="entry name" value="AMP-binding"/>
    <property type="match status" value="1"/>
</dbReference>
<dbReference type="InterPro" id="IPR051414">
    <property type="entry name" value="Adenylate-forming_Reductase"/>
</dbReference>
<organism evidence="4 5">
    <name type="scientific">Penicillium malachiteum</name>
    <dbReference type="NCBI Taxonomy" id="1324776"/>
    <lineage>
        <taxon>Eukaryota</taxon>
        <taxon>Fungi</taxon>
        <taxon>Dikarya</taxon>
        <taxon>Ascomycota</taxon>
        <taxon>Pezizomycotina</taxon>
        <taxon>Eurotiomycetes</taxon>
        <taxon>Eurotiomycetidae</taxon>
        <taxon>Eurotiales</taxon>
        <taxon>Aspergillaceae</taxon>
        <taxon>Penicillium</taxon>
    </lineage>
</organism>
<dbReference type="PANTHER" id="PTHR43439:SF2">
    <property type="entry name" value="ENZYME, PUTATIVE (JCVI)-RELATED"/>
    <property type="match status" value="1"/>
</dbReference>
<dbReference type="InterPro" id="IPR009081">
    <property type="entry name" value="PP-bd_ACP"/>
</dbReference>
<dbReference type="GO" id="GO:0044550">
    <property type="term" value="P:secondary metabolite biosynthetic process"/>
    <property type="evidence" value="ECO:0007669"/>
    <property type="project" value="UniProtKB-ARBA"/>
</dbReference>
<dbReference type="EMBL" id="JAQJAN010000003">
    <property type="protein sequence ID" value="KAJ5734324.1"/>
    <property type="molecule type" value="Genomic_DNA"/>
</dbReference>
<dbReference type="SUPFAM" id="SSF47336">
    <property type="entry name" value="ACP-like"/>
    <property type="match status" value="1"/>
</dbReference>
<evidence type="ECO:0000313" key="5">
    <source>
        <dbReference type="Proteomes" id="UP001215712"/>
    </source>
</evidence>
<dbReference type="Gene3D" id="3.40.50.12780">
    <property type="entry name" value="N-terminal domain of ligase-like"/>
    <property type="match status" value="1"/>
</dbReference>
<accession>A0AAD6HU36</accession>
<dbReference type="InterPro" id="IPR020845">
    <property type="entry name" value="AMP-binding_CS"/>
</dbReference>
<dbReference type="PANTHER" id="PTHR43439">
    <property type="entry name" value="PHENYLACETATE-COENZYME A LIGASE"/>
    <property type="match status" value="1"/>
</dbReference>
<dbReference type="SUPFAM" id="SSF56801">
    <property type="entry name" value="Acetyl-CoA synthetase-like"/>
    <property type="match status" value="1"/>
</dbReference>
<dbReference type="Pfam" id="PF00550">
    <property type="entry name" value="PP-binding"/>
    <property type="match status" value="1"/>
</dbReference>
<keyword evidence="1" id="KW-0596">Phosphopantetheine</keyword>
<dbReference type="InterPro" id="IPR042099">
    <property type="entry name" value="ANL_N_sf"/>
</dbReference>
<evidence type="ECO:0000313" key="4">
    <source>
        <dbReference type="EMBL" id="KAJ5734324.1"/>
    </source>
</evidence>
<dbReference type="Pfam" id="PF07993">
    <property type="entry name" value="NAD_binding_4"/>
    <property type="match status" value="1"/>
</dbReference>
<dbReference type="InterPro" id="IPR006162">
    <property type="entry name" value="Ppantetheine_attach_site"/>
</dbReference>
<dbReference type="Gene3D" id="3.40.50.720">
    <property type="entry name" value="NAD(P)-binding Rossmann-like Domain"/>
    <property type="match status" value="1"/>
</dbReference>
<dbReference type="InterPro" id="IPR000873">
    <property type="entry name" value="AMP-dep_synth/lig_dom"/>
</dbReference>
<gene>
    <name evidence="4" type="ORF">N7493_003110</name>
</gene>
<dbReference type="Gene3D" id="1.10.1200.10">
    <property type="entry name" value="ACP-like"/>
    <property type="match status" value="1"/>
</dbReference>
<proteinExistence type="predicted"/>
<dbReference type="Pfam" id="PF23562">
    <property type="entry name" value="AMP-binding_C_3"/>
    <property type="match status" value="1"/>
</dbReference>
<dbReference type="SUPFAM" id="SSF51735">
    <property type="entry name" value="NAD(P)-binding Rossmann-fold domains"/>
    <property type="match status" value="1"/>
</dbReference>
<feature type="domain" description="Carrier" evidence="3">
    <location>
        <begin position="416"/>
        <end position="499"/>
    </location>
</feature>
<sequence>MPLMRWPMDSLKDVFISDQVPQYPHDAKFADVEDLLVIIIHSSGTTGNPKPIMITHGYLATMENLQNIPLPPGRQSSLLSHSRRGELRFHCTPMFHFMGIITLADSIFFESPFLFPPESPLTPNLFSQLMSLSHQPTWGVFTPWTLEGLLASEEGVEALKKLSGIIYGGAPMAEATGNRLSQITKLQTVLASSETSYTPVLLCEDPADWGYLEWIPEYDLRMEDAGDGLWELVLPKSATRQYHAIFHSHSHLEEYRTGDLFRPHPSKPGLWRYDGRGDDIVVLSNGEKFNPIKAEKLIEAHPLISSAAIFGQDRFQATLLIQPKWEQVPSSWTPELLKRTIWPVVENANGSLPSHAKIFEALIAFTSRDKPFQLSPKGTLRRRDIYKDYETLLGKLYDQNSVTAQPMKHEDEVVETGLLELQDWIQRQVAQILRLDTIGKGSDLSALGIDSLQVLQLAQALERAEREIFQLKKPFLWTSAEIYSLFSIPQLAQVLFSHIHGHEPELKGDRASASIWSREDILIKLIWEQKQLLGPDEAIVAITGTTGELGSYLLHCLLQDPSISRIYCLNRSDDAAKRQITSFEKKGLPTTWLTETSRVQFWTCSLEKENLGLSPEKYNFLKENVDIVLHSAWTVNFNQPVAFFESQIVGVRRLLTLIGQSSHRAHFHFVSSVAAVLGLNSATSNTMITETLHDVTQTLHQGYGESKFVAEHLCGIASQQSSSRISIHRVGQLGGPSTSGAGMWNTRDWFPALIRSSRTMRKIPSSLGSLYVDWLPIDVAARAMTEIIQSRRRKNDPDFMIYHLTNPNVVDWGDLAGLVARAYNANLVPLADWVQELESRVANEPANLEDIPAAGLLDYLRFLVIKQDFPKLKLDVQNSRMESPTLRSVGPVDENLINTWLQQWKGWIPE</sequence>
<evidence type="ECO:0000259" key="3">
    <source>
        <dbReference type="PROSITE" id="PS50075"/>
    </source>
</evidence>
<reference evidence="4" key="2">
    <citation type="submission" date="2023-01" db="EMBL/GenBank/DDBJ databases">
        <authorList>
            <person name="Petersen C."/>
        </authorList>
    </citation>
    <scope>NUCLEOTIDE SEQUENCE</scope>
    <source>
        <strain evidence="4">IBT 17514</strain>
    </source>
</reference>
<evidence type="ECO:0000256" key="2">
    <source>
        <dbReference type="ARBA" id="ARBA00022553"/>
    </source>
</evidence>
<dbReference type="PROSITE" id="PS00455">
    <property type="entry name" value="AMP_BINDING"/>
    <property type="match status" value="1"/>
</dbReference>
<reference evidence="4" key="1">
    <citation type="journal article" date="2023" name="IMA Fungus">
        <title>Comparative genomic study of the Penicillium genus elucidates a diverse pangenome and 15 lateral gene transfer events.</title>
        <authorList>
            <person name="Petersen C."/>
            <person name="Sorensen T."/>
            <person name="Nielsen M.R."/>
            <person name="Sondergaard T.E."/>
            <person name="Sorensen J.L."/>
            <person name="Fitzpatrick D.A."/>
            <person name="Frisvad J.C."/>
            <person name="Nielsen K.L."/>
        </authorList>
    </citation>
    <scope>NUCLEOTIDE SEQUENCE</scope>
    <source>
        <strain evidence="4">IBT 17514</strain>
    </source>
</reference>
<dbReference type="InterPro" id="IPR036291">
    <property type="entry name" value="NAD(P)-bd_dom_sf"/>
</dbReference>
<evidence type="ECO:0000256" key="1">
    <source>
        <dbReference type="ARBA" id="ARBA00022450"/>
    </source>
</evidence>
<name>A0AAD6HU36_9EURO</name>
<comment type="caution">
    <text evidence="4">The sequence shown here is derived from an EMBL/GenBank/DDBJ whole genome shotgun (WGS) entry which is preliminary data.</text>
</comment>
<dbReference type="Proteomes" id="UP001215712">
    <property type="component" value="Unassembled WGS sequence"/>
</dbReference>
<keyword evidence="5" id="KW-1185">Reference proteome</keyword>
<protein>
    <submittedName>
        <fullName evidence="4">NRPS-like enzyme</fullName>
    </submittedName>
</protein>
<dbReference type="InterPro" id="IPR036736">
    <property type="entry name" value="ACP-like_sf"/>
</dbReference>
<dbReference type="PROSITE" id="PS00012">
    <property type="entry name" value="PHOSPHOPANTETHEINE"/>
    <property type="match status" value="1"/>
</dbReference>
<dbReference type="PROSITE" id="PS50075">
    <property type="entry name" value="CARRIER"/>
    <property type="match status" value="1"/>
</dbReference>
<dbReference type="InterPro" id="IPR013120">
    <property type="entry name" value="FAR_NAD-bd"/>
</dbReference>
<dbReference type="AlphaFoldDB" id="A0AAD6HU36"/>
<keyword evidence="2" id="KW-0597">Phosphoprotein</keyword>